<dbReference type="Gene3D" id="3.40.50.1820">
    <property type="entry name" value="alpha/beta hydrolase"/>
    <property type="match status" value="1"/>
</dbReference>
<comment type="caution">
    <text evidence="3">The sequence shown here is derived from an EMBL/GenBank/DDBJ whole genome shotgun (WGS) entry which is preliminary data.</text>
</comment>
<evidence type="ECO:0000313" key="3">
    <source>
        <dbReference type="EMBL" id="MBK1704349.1"/>
    </source>
</evidence>
<feature type="region of interest" description="Disordered" evidence="1">
    <location>
        <begin position="114"/>
        <end position="146"/>
    </location>
</feature>
<keyword evidence="4" id="KW-1185">Reference proteome</keyword>
<dbReference type="Pfam" id="PF12697">
    <property type="entry name" value="Abhydrolase_6"/>
    <property type="match status" value="1"/>
</dbReference>
<dbReference type="PANTHER" id="PTHR37946:SF1">
    <property type="entry name" value="SLL1969 PROTEIN"/>
    <property type="match status" value="1"/>
</dbReference>
<dbReference type="PANTHER" id="PTHR37946">
    <property type="entry name" value="SLL1969 PROTEIN"/>
    <property type="match status" value="1"/>
</dbReference>
<accession>A0AAJ0U304</accession>
<feature type="region of interest" description="Disordered" evidence="1">
    <location>
        <begin position="1"/>
        <end position="52"/>
    </location>
</feature>
<dbReference type="SUPFAM" id="SSF53474">
    <property type="entry name" value="alpha/beta-Hydrolases"/>
    <property type="match status" value="1"/>
</dbReference>
<evidence type="ECO:0000256" key="1">
    <source>
        <dbReference type="SAM" id="MobiDB-lite"/>
    </source>
</evidence>
<evidence type="ECO:0000259" key="2">
    <source>
        <dbReference type="Pfam" id="PF12697"/>
    </source>
</evidence>
<gene>
    <name evidence="3" type="ORF">CKO40_07275</name>
</gene>
<dbReference type="AlphaFoldDB" id="A0AAJ0U304"/>
<dbReference type="InterPro" id="IPR029058">
    <property type="entry name" value="AB_hydrolase_fold"/>
</dbReference>
<dbReference type="Proteomes" id="UP001296776">
    <property type="component" value="Unassembled WGS sequence"/>
</dbReference>
<organism evidence="3 4">
    <name type="scientific">Halochromatium glycolicum</name>
    <dbReference type="NCBI Taxonomy" id="85075"/>
    <lineage>
        <taxon>Bacteria</taxon>
        <taxon>Pseudomonadati</taxon>
        <taxon>Pseudomonadota</taxon>
        <taxon>Gammaproteobacteria</taxon>
        <taxon>Chromatiales</taxon>
        <taxon>Chromatiaceae</taxon>
        <taxon>Halochromatium</taxon>
    </lineage>
</organism>
<reference evidence="3" key="2">
    <citation type="journal article" date="2020" name="Microorganisms">
        <title>Osmotic Adaptation and Compatible Solute Biosynthesis of Phototrophic Bacteria as Revealed from Genome Analyses.</title>
        <authorList>
            <person name="Imhoff J.F."/>
            <person name="Rahn T."/>
            <person name="Kunzel S."/>
            <person name="Keller A."/>
            <person name="Neulinger S.C."/>
        </authorList>
    </citation>
    <scope>NUCLEOTIDE SEQUENCE</scope>
    <source>
        <strain evidence="3">DSM 11080</strain>
    </source>
</reference>
<dbReference type="InterPro" id="IPR000073">
    <property type="entry name" value="AB_hydrolase_1"/>
</dbReference>
<evidence type="ECO:0000313" key="4">
    <source>
        <dbReference type="Proteomes" id="UP001296776"/>
    </source>
</evidence>
<feature type="compositionally biased region" description="Polar residues" evidence="1">
    <location>
        <begin position="1"/>
        <end position="13"/>
    </location>
</feature>
<proteinExistence type="predicted"/>
<protein>
    <recommendedName>
        <fullName evidence="2">AB hydrolase-1 domain-containing protein</fullName>
    </recommendedName>
</protein>
<name>A0AAJ0U304_9GAMM</name>
<dbReference type="EMBL" id="NRSJ01000009">
    <property type="protein sequence ID" value="MBK1704349.1"/>
    <property type="molecule type" value="Genomic_DNA"/>
</dbReference>
<feature type="domain" description="AB hydrolase-1" evidence="2">
    <location>
        <begin position="156"/>
        <end position="341"/>
    </location>
</feature>
<reference evidence="3" key="1">
    <citation type="submission" date="2017-08" db="EMBL/GenBank/DDBJ databases">
        <authorList>
            <person name="Imhoff J.F."/>
            <person name="Rahn T."/>
            <person name="Kuenzel S."/>
            <person name="Neulinger S.C."/>
        </authorList>
    </citation>
    <scope>NUCLEOTIDE SEQUENCE</scope>
    <source>
        <strain evidence="3">DSM 11080</strain>
    </source>
</reference>
<sequence length="425" mass="45987">MPSRLSSDRSGTSAAGRAPERSSGYHPGPRSADGLEPRQDSAAGSGSRPGRPLRRRFLQAAGAILVLVGVWTGWAELNPSDERALRTLVHDRLDDWFPELMSPAGDGHGLRLRQAAEPSPAAPIGTPKDAMDSADNTDELSTTEPLIRDQEARPRVLLIHGLDEPGIIWDDLAPVAAAAGFEVWELRYPNDQGIDRSAGFLAEQWGALPDDRPVILIGHSMGGLVAREFVTGWRQPVGKPARVAGAPVGGVIMVGTPNQGSAWARLRIWLELREHFEDAQRRRFSLFAGLRDGLGEAKIDLRPGSDFLEALNARPWPESVPRAIIGARLIEPPKRLIASLDAAAAEVGSEPLREELHAWFNDLGEGLGDGAVSVESLRLEGAPDPVIVNGAHRTMLRRLFVDDPTPPAIEPIMEQLEAWTGVQDP</sequence>